<dbReference type="RefSeq" id="YP_009042255.1">
    <property type="nucleotide sequence ID" value="NC_024354.1"/>
</dbReference>
<gene>
    <name evidence="1" type="ORF">CR8_018</name>
</gene>
<reference evidence="1 2" key="1">
    <citation type="submission" date="2013-04" db="EMBL/GenBank/DDBJ databases">
        <title>Complete Genome Sequence of Cronobacter sakazakii Bacteriophage CR8.</title>
        <authorList>
            <person name="Kim Y."/>
            <person name="Shin H."/>
            <person name="Ryu S."/>
        </authorList>
    </citation>
    <scope>NUCLEOTIDE SEQUENCE [LARGE SCALE GENOMIC DNA]</scope>
</reference>
<dbReference type="EMBL" id="KC954774">
    <property type="protein sequence ID" value="AIA64548.1"/>
    <property type="molecule type" value="Genomic_DNA"/>
</dbReference>
<dbReference type="Proteomes" id="UP000026984">
    <property type="component" value="Segment"/>
</dbReference>
<sequence length="158" mass="17226">MFKVKKSTEVVLCGGKRFTIYHWSPSQVIRNMPKIGRLVAVPMGTVAGSALSKGEGFSDAIPTAILYILDQIEDGGEEIINMLLEGVEVDSMGGPINIDEVFEDHVEDLITLLGKVVEVNYGCFFGKSGFGTIDTFLKRLGLARAVEQLDENPTQTET</sequence>
<evidence type="ECO:0000313" key="1">
    <source>
        <dbReference type="EMBL" id="AIA64548.1"/>
    </source>
</evidence>
<evidence type="ECO:0000313" key="2">
    <source>
        <dbReference type="Proteomes" id="UP000026984"/>
    </source>
</evidence>
<name>A0A060AM47_9CAUD</name>
<dbReference type="InterPro" id="IPR049156">
    <property type="entry name" value="Phage_chap_TAC_15-like"/>
</dbReference>
<protein>
    <submittedName>
        <fullName evidence="1">Uncharacterized protein</fullName>
    </submittedName>
</protein>
<dbReference type="GeneID" id="19686769"/>
<keyword evidence="2" id="KW-1185">Reference proteome</keyword>
<organism evidence="1 2">
    <name type="scientific">Cronobacter phage CR8</name>
    <dbReference type="NCBI Taxonomy" id="1327934"/>
    <lineage>
        <taxon>Viruses</taxon>
        <taxon>Duplodnaviria</taxon>
        <taxon>Heunggongvirae</taxon>
        <taxon>Uroviricota</taxon>
        <taxon>Caudoviricetes</taxon>
        <taxon>Vequintavirinae</taxon>
        <taxon>Certrevirus</taxon>
        <taxon>Certrevirus CR8</taxon>
    </lineage>
</organism>
<accession>A0A060AM47</accession>
<dbReference type="Pfam" id="PF21822">
    <property type="entry name" value="Phage_TAC_15"/>
    <property type="match status" value="1"/>
</dbReference>
<dbReference type="KEGG" id="vg:19686769"/>
<proteinExistence type="predicted"/>